<reference evidence="2" key="1">
    <citation type="journal article" date="2014" name="PLoS ONE">
        <title>Transcriptome-Based Identification of ABC Transporters in the Western Tarnished Plant Bug Lygus hesperus.</title>
        <authorList>
            <person name="Hull J.J."/>
            <person name="Chaney K."/>
            <person name="Geib S.M."/>
            <person name="Fabrick J.A."/>
            <person name="Brent C.S."/>
            <person name="Walsh D."/>
            <person name="Lavine L.C."/>
        </authorList>
    </citation>
    <scope>NUCLEOTIDE SEQUENCE</scope>
</reference>
<feature type="transmembrane region" description="Helical" evidence="1">
    <location>
        <begin position="146"/>
        <end position="164"/>
    </location>
</feature>
<dbReference type="EMBL" id="GBHO01002748">
    <property type="protein sequence ID" value="JAG40856.1"/>
    <property type="molecule type" value="Transcribed_RNA"/>
</dbReference>
<organism evidence="2">
    <name type="scientific">Lygus hesperus</name>
    <name type="common">Western plant bug</name>
    <dbReference type="NCBI Taxonomy" id="30085"/>
    <lineage>
        <taxon>Eukaryota</taxon>
        <taxon>Metazoa</taxon>
        <taxon>Ecdysozoa</taxon>
        <taxon>Arthropoda</taxon>
        <taxon>Hexapoda</taxon>
        <taxon>Insecta</taxon>
        <taxon>Pterygota</taxon>
        <taxon>Neoptera</taxon>
        <taxon>Paraneoptera</taxon>
        <taxon>Hemiptera</taxon>
        <taxon>Heteroptera</taxon>
        <taxon>Panheteroptera</taxon>
        <taxon>Cimicomorpha</taxon>
        <taxon>Miridae</taxon>
        <taxon>Mirini</taxon>
        <taxon>Lygus</taxon>
    </lineage>
</organism>
<dbReference type="AlphaFoldDB" id="A0A0A9ZAC9"/>
<sequence length="207" mass="23221">WMLGCNSEFFNAAANISTQASHDGNNEMFCNCITLKNCCFCLNLRTGCVVIGIFTLLFWPLVTSFYVFEGIKSRKETGLRFDPIYNTVLLLIEAVARMSTGVLLIYAAVKRSSKLLATWENIMLVLFLFVLAQYVLCILQGHTSTFSLVGFTIYTAIRTLFYLYEVTVVHSFRGSFCNLSFDDENDFSPLPVPESSDTIPIQSEGTS</sequence>
<reference evidence="2" key="2">
    <citation type="submission" date="2014-07" db="EMBL/GenBank/DDBJ databases">
        <authorList>
            <person name="Hull J."/>
        </authorList>
    </citation>
    <scope>NUCLEOTIDE SEQUENCE</scope>
</reference>
<evidence type="ECO:0000313" key="2">
    <source>
        <dbReference type="EMBL" id="JAG40856.1"/>
    </source>
</evidence>
<keyword evidence="1" id="KW-0472">Membrane</keyword>
<evidence type="ECO:0000256" key="1">
    <source>
        <dbReference type="SAM" id="Phobius"/>
    </source>
</evidence>
<keyword evidence="1" id="KW-0812">Transmembrane</keyword>
<reference evidence="3" key="3">
    <citation type="submission" date="2014-09" db="EMBL/GenBank/DDBJ databases">
        <authorList>
            <person name="Magalhaes I.L.F."/>
            <person name="Oliveira U."/>
            <person name="Santos F.R."/>
            <person name="Vidigal T.H.D.A."/>
            <person name="Brescovit A.D."/>
            <person name="Santos A.J."/>
        </authorList>
    </citation>
    <scope>NUCLEOTIDE SEQUENCE</scope>
</reference>
<feature type="transmembrane region" description="Helical" evidence="1">
    <location>
        <begin position="121"/>
        <end position="139"/>
    </location>
</feature>
<dbReference type="EMBL" id="GBRD01017096">
    <property type="protein sequence ID" value="JAG48731.1"/>
    <property type="molecule type" value="Transcribed_RNA"/>
</dbReference>
<accession>A0A0A9ZAC9</accession>
<feature type="transmembrane region" description="Helical" evidence="1">
    <location>
        <begin position="49"/>
        <end position="68"/>
    </location>
</feature>
<keyword evidence="1" id="KW-1133">Transmembrane helix</keyword>
<proteinExistence type="predicted"/>
<name>A0A0A9ZAC9_LYGHE</name>
<feature type="transmembrane region" description="Helical" evidence="1">
    <location>
        <begin position="88"/>
        <end position="109"/>
    </location>
</feature>
<evidence type="ECO:0000313" key="3">
    <source>
        <dbReference type="EMBL" id="JAG48731.1"/>
    </source>
</evidence>
<gene>
    <name evidence="2" type="ORF">CM83_1297</name>
</gene>
<protein>
    <submittedName>
        <fullName evidence="2">Uncharacterized protein</fullName>
    </submittedName>
</protein>
<feature type="non-terminal residue" evidence="2">
    <location>
        <position position="1"/>
    </location>
</feature>